<keyword evidence="2 5" id="KW-0812">Transmembrane</keyword>
<name>A0A9W9WKP6_9EURO</name>
<organism evidence="6 7">
    <name type="scientific">Penicillium diatomitis</name>
    <dbReference type="NCBI Taxonomy" id="2819901"/>
    <lineage>
        <taxon>Eukaryota</taxon>
        <taxon>Fungi</taxon>
        <taxon>Dikarya</taxon>
        <taxon>Ascomycota</taxon>
        <taxon>Pezizomycotina</taxon>
        <taxon>Eurotiomycetes</taxon>
        <taxon>Eurotiomycetidae</taxon>
        <taxon>Eurotiales</taxon>
        <taxon>Aspergillaceae</taxon>
        <taxon>Penicillium</taxon>
    </lineage>
</organism>
<dbReference type="GO" id="GO:0000324">
    <property type="term" value="C:fungal-type vacuole"/>
    <property type="evidence" value="ECO:0007669"/>
    <property type="project" value="TreeGrafter"/>
</dbReference>
<feature type="non-terminal residue" evidence="6">
    <location>
        <position position="165"/>
    </location>
</feature>
<dbReference type="Pfam" id="PF04479">
    <property type="entry name" value="RTA1"/>
    <property type="match status" value="1"/>
</dbReference>
<comment type="caution">
    <text evidence="6">The sequence shown here is derived from an EMBL/GenBank/DDBJ whole genome shotgun (WGS) entry which is preliminary data.</text>
</comment>
<evidence type="ECO:0000313" key="6">
    <source>
        <dbReference type="EMBL" id="KAJ5469275.1"/>
    </source>
</evidence>
<protein>
    <submittedName>
        <fullName evidence="6">Uncharacterized protein</fullName>
    </submittedName>
</protein>
<dbReference type="AlphaFoldDB" id="A0A9W9WKP6"/>
<evidence type="ECO:0000256" key="5">
    <source>
        <dbReference type="SAM" id="Phobius"/>
    </source>
</evidence>
<reference evidence="6" key="1">
    <citation type="submission" date="2022-12" db="EMBL/GenBank/DDBJ databases">
        <authorList>
            <person name="Petersen C."/>
        </authorList>
    </citation>
    <scope>NUCLEOTIDE SEQUENCE</scope>
    <source>
        <strain evidence="6">IBT 30728</strain>
    </source>
</reference>
<dbReference type="PANTHER" id="PTHR31465:SF29">
    <property type="entry name" value="DOMAIN PROTEIN, PUTATIVE (AFU_ORTHOLOGUE AFUA_2G17890)-RELATED"/>
    <property type="match status" value="1"/>
</dbReference>
<dbReference type="RefSeq" id="XP_056785865.1">
    <property type="nucleotide sequence ID" value="XM_056938488.1"/>
</dbReference>
<dbReference type="EMBL" id="JAPWDQ010000015">
    <property type="protein sequence ID" value="KAJ5469275.1"/>
    <property type="molecule type" value="Genomic_DNA"/>
</dbReference>
<proteinExistence type="predicted"/>
<dbReference type="Proteomes" id="UP001148312">
    <property type="component" value="Unassembled WGS sequence"/>
</dbReference>
<sequence length="165" mass="18123">PLERSISSQYIPCALQTCPIQDGIITYQPNLGGNGFLLGLFALVLIVQLYLGFKYCTWTYSIGVRGGLILEVVRCVVRLQLHDDPFNFNFFIDASIYVCFCHMIFMGSPALSRIKPKFYSTIFITSDLICLILQAAGGALAVTSRGPTPSAENMRQTGINVMIAG</sequence>
<accession>A0A9W9WKP6</accession>
<dbReference type="GeneID" id="81628738"/>
<keyword evidence="7" id="KW-1185">Reference proteome</keyword>
<feature type="transmembrane region" description="Helical" evidence="5">
    <location>
        <begin position="118"/>
        <end position="142"/>
    </location>
</feature>
<feature type="transmembrane region" description="Helical" evidence="5">
    <location>
        <begin position="88"/>
        <end position="106"/>
    </location>
</feature>
<evidence type="ECO:0000256" key="2">
    <source>
        <dbReference type="ARBA" id="ARBA00022692"/>
    </source>
</evidence>
<gene>
    <name evidence="6" type="ORF">N7539_008893</name>
</gene>
<dbReference type="PANTHER" id="PTHR31465">
    <property type="entry name" value="PROTEIN RTA1-RELATED"/>
    <property type="match status" value="1"/>
</dbReference>
<keyword evidence="3 5" id="KW-1133">Transmembrane helix</keyword>
<evidence type="ECO:0000256" key="3">
    <source>
        <dbReference type="ARBA" id="ARBA00022989"/>
    </source>
</evidence>
<evidence type="ECO:0000313" key="7">
    <source>
        <dbReference type="Proteomes" id="UP001148312"/>
    </source>
</evidence>
<keyword evidence="4 5" id="KW-0472">Membrane</keyword>
<evidence type="ECO:0000256" key="4">
    <source>
        <dbReference type="ARBA" id="ARBA00023136"/>
    </source>
</evidence>
<evidence type="ECO:0000256" key="1">
    <source>
        <dbReference type="ARBA" id="ARBA00004141"/>
    </source>
</evidence>
<dbReference type="GO" id="GO:0005886">
    <property type="term" value="C:plasma membrane"/>
    <property type="evidence" value="ECO:0007669"/>
    <property type="project" value="TreeGrafter"/>
</dbReference>
<dbReference type="InterPro" id="IPR007568">
    <property type="entry name" value="RTA1"/>
</dbReference>
<feature type="transmembrane region" description="Helical" evidence="5">
    <location>
        <begin position="35"/>
        <end position="53"/>
    </location>
</feature>
<reference evidence="6" key="2">
    <citation type="journal article" date="2023" name="IMA Fungus">
        <title>Comparative genomic study of the Penicillium genus elucidates a diverse pangenome and 15 lateral gene transfer events.</title>
        <authorList>
            <person name="Petersen C."/>
            <person name="Sorensen T."/>
            <person name="Nielsen M.R."/>
            <person name="Sondergaard T.E."/>
            <person name="Sorensen J.L."/>
            <person name="Fitzpatrick D.A."/>
            <person name="Frisvad J.C."/>
            <person name="Nielsen K.L."/>
        </authorList>
    </citation>
    <scope>NUCLEOTIDE SEQUENCE</scope>
    <source>
        <strain evidence="6">IBT 30728</strain>
    </source>
</reference>
<comment type="subcellular location">
    <subcellularLocation>
        <location evidence="1">Membrane</location>
        <topology evidence="1">Multi-pass membrane protein</topology>
    </subcellularLocation>
</comment>